<evidence type="ECO:0000256" key="1">
    <source>
        <dbReference type="ARBA" id="ARBA00004651"/>
    </source>
</evidence>
<dbReference type="GO" id="GO:0022857">
    <property type="term" value="F:transmembrane transporter activity"/>
    <property type="evidence" value="ECO:0007669"/>
    <property type="project" value="InterPro"/>
</dbReference>
<dbReference type="Gene3D" id="1.20.1250.20">
    <property type="entry name" value="MFS general substrate transporter like domains"/>
    <property type="match status" value="2"/>
</dbReference>
<feature type="transmembrane region" description="Helical" evidence="5">
    <location>
        <begin position="317"/>
        <end position="335"/>
    </location>
</feature>
<dbReference type="RefSeq" id="WP_085347024.1">
    <property type="nucleotide sequence ID" value="NZ_AP031418.1"/>
</dbReference>
<dbReference type="PANTHER" id="PTHR23528">
    <property type="match status" value="1"/>
</dbReference>
<evidence type="ECO:0000256" key="2">
    <source>
        <dbReference type="ARBA" id="ARBA00022692"/>
    </source>
</evidence>
<feature type="transmembrane region" description="Helical" evidence="5">
    <location>
        <begin position="407"/>
        <end position="426"/>
    </location>
</feature>
<feature type="transmembrane region" description="Helical" evidence="5">
    <location>
        <begin position="128"/>
        <end position="152"/>
    </location>
</feature>
<feature type="transmembrane region" description="Helical" evidence="5">
    <location>
        <begin position="104"/>
        <end position="122"/>
    </location>
</feature>
<dbReference type="GO" id="GO:0005886">
    <property type="term" value="C:plasma membrane"/>
    <property type="evidence" value="ECO:0007669"/>
    <property type="project" value="UniProtKB-SubCell"/>
</dbReference>
<evidence type="ECO:0000256" key="3">
    <source>
        <dbReference type="ARBA" id="ARBA00022989"/>
    </source>
</evidence>
<dbReference type="AlphaFoldDB" id="A0AAF0VEE3"/>
<feature type="transmembrane region" description="Helical" evidence="5">
    <location>
        <begin position="341"/>
        <end position="358"/>
    </location>
</feature>
<evidence type="ECO:0000313" key="7">
    <source>
        <dbReference type="EMBL" id="WNE85293.1"/>
    </source>
</evidence>
<accession>A0AAF0VEE3</accession>
<dbReference type="Proteomes" id="UP000193179">
    <property type="component" value="Chromosome"/>
</dbReference>
<reference evidence="7" key="1">
    <citation type="journal article" date="2016" name="Sci. Rep.">
        <title>Evaluation of genetic diversity among strains of the human gut commensal Bifidobacterium adolescentis.</title>
        <authorList>
            <person name="Duranti S."/>
            <person name="Milani C."/>
            <person name="Lugli G.A."/>
            <person name="Mancabelli L."/>
            <person name="Turroni F."/>
            <person name="Ferrario C."/>
            <person name="Mangifesta M."/>
            <person name="Viappiani A."/>
            <person name="Sanchez B."/>
            <person name="Margolles A."/>
            <person name="van Sinderen D."/>
            <person name="Ventura M."/>
        </authorList>
    </citation>
    <scope>NUCLEOTIDE SEQUENCE</scope>
    <source>
        <strain evidence="7">703B</strain>
    </source>
</reference>
<dbReference type="InterPro" id="IPR036259">
    <property type="entry name" value="MFS_trans_sf"/>
</dbReference>
<feature type="transmembrane region" description="Helical" evidence="5">
    <location>
        <begin position="250"/>
        <end position="270"/>
    </location>
</feature>
<evidence type="ECO:0000256" key="5">
    <source>
        <dbReference type="SAM" id="Phobius"/>
    </source>
</evidence>
<organism evidence="7 8">
    <name type="scientific">Bifidobacterium adolescentis</name>
    <dbReference type="NCBI Taxonomy" id="1680"/>
    <lineage>
        <taxon>Bacteria</taxon>
        <taxon>Bacillati</taxon>
        <taxon>Actinomycetota</taxon>
        <taxon>Actinomycetes</taxon>
        <taxon>Bifidobacteriales</taxon>
        <taxon>Bifidobacteriaceae</taxon>
        <taxon>Bifidobacterium</taxon>
    </lineage>
</organism>
<keyword evidence="2 5" id="KW-0812">Transmembrane</keyword>
<gene>
    <name evidence="7" type="ORF">B0703_10060</name>
</gene>
<dbReference type="InterPro" id="IPR011701">
    <property type="entry name" value="MFS"/>
</dbReference>
<keyword evidence="3 5" id="KW-1133">Transmembrane helix</keyword>
<keyword evidence="4 5" id="KW-0472">Membrane</keyword>
<feature type="transmembrane region" description="Helical" evidence="5">
    <location>
        <begin position="32"/>
        <end position="51"/>
    </location>
</feature>
<comment type="subcellular location">
    <subcellularLocation>
        <location evidence="1">Cell membrane</location>
        <topology evidence="1">Multi-pass membrane protein</topology>
    </subcellularLocation>
</comment>
<protein>
    <submittedName>
        <fullName evidence="7">MFS transporter</fullName>
    </submittedName>
</protein>
<dbReference type="SUPFAM" id="SSF103473">
    <property type="entry name" value="MFS general substrate transporter"/>
    <property type="match status" value="1"/>
</dbReference>
<reference evidence="7" key="2">
    <citation type="submission" date="2023-09" db="EMBL/GenBank/DDBJ databases">
        <title>Ecological and genomic based identification of the Bifidobacterium adolescentis prototype of the healthy human gut microbiota.</title>
        <authorList>
            <person name="Lugli G.A."/>
            <person name="Argentini C."/>
            <person name="Tarracchini C."/>
            <person name="Fontana F."/>
            <person name="Alessandri G."/>
            <person name="Mancabelli L."/>
            <person name="Milani C."/>
            <person name="Turroni F."/>
            <person name="Ventura M."/>
        </authorList>
    </citation>
    <scope>NUCLEOTIDE SEQUENCE</scope>
    <source>
        <strain evidence="7">703B</strain>
    </source>
</reference>
<proteinExistence type="predicted"/>
<dbReference type="EMBL" id="CP133648">
    <property type="protein sequence ID" value="WNE85293.1"/>
    <property type="molecule type" value="Genomic_DNA"/>
</dbReference>
<feature type="transmembrane region" description="Helical" evidence="5">
    <location>
        <begin position="164"/>
        <end position="186"/>
    </location>
</feature>
<dbReference type="InterPro" id="IPR020846">
    <property type="entry name" value="MFS_dom"/>
</dbReference>
<feature type="transmembrane region" description="Helical" evidence="5">
    <location>
        <begin position="192"/>
        <end position="213"/>
    </location>
</feature>
<name>A0AAF0VEE3_BIFAD</name>
<evidence type="ECO:0000313" key="8">
    <source>
        <dbReference type="Proteomes" id="UP000193179"/>
    </source>
</evidence>
<feature type="transmembrane region" description="Helical" evidence="5">
    <location>
        <begin position="71"/>
        <end position="92"/>
    </location>
</feature>
<evidence type="ECO:0000256" key="4">
    <source>
        <dbReference type="ARBA" id="ARBA00023136"/>
    </source>
</evidence>
<dbReference type="PANTHER" id="PTHR23528:SF1">
    <property type="entry name" value="MAJOR FACILITATOR SUPERFAMILY (MFS) PROFILE DOMAIN-CONTAINING PROTEIN"/>
    <property type="match status" value="1"/>
</dbReference>
<feature type="transmembrane region" description="Helical" evidence="5">
    <location>
        <begin position="282"/>
        <end position="305"/>
    </location>
</feature>
<dbReference type="PROSITE" id="PS50850">
    <property type="entry name" value="MFS"/>
    <property type="match status" value="1"/>
</dbReference>
<evidence type="ECO:0000259" key="6">
    <source>
        <dbReference type="PROSITE" id="PS50850"/>
    </source>
</evidence>
<dbReference type="Pfam" id="PF07690">
    <property type="entry name" value="MFS_1"/>
    <property type="match status" value="1"/>
</dbReference>
<feature type="domain" description="Major facilitator superfamily (MFS) profile" evidence="6">
    <location>
        <begin position="32"/>
        <end position="430"/>
    </location>
</feature>
<sequence length="430" mass="45689">MRDQQSSDTSIALDANTDVQQEADKPAVKWRYLFGFLAWTVLNAIAFYMTASIMIPQRLKDIGVANPDATLGAINAAGAILSIFYAVFIGAFSDRTRSRFGRRTPWILGGAVLYGVAIWVISLPTSGLTIGIAYCIGLIGLNAVQAPLLTIISDRVPEDFRATASAAVGGGGVAGQAIGMLIASLFINHVEIGFIVAAVFALLSGVLSIIIFPREPSNVDMPREETSVGQILIHTLTPPTKGASDFWKAFICRTCLIVAYQMITSYQLYILQDHIGLSNTDAAKAISVMAIITMIVSFIAAIISGPLSDAIKRRKPPILVACILYAIGIAMPWFIPSVAGMFLFAGIAGFGYGMYSAVDQALNVDVLPNKKDAGKDLGILNIATCAGQAIGSFVTSSIVTMTHNYNLVFPTAIVIALCAGASVLTIKRIK</sequence>
<feature type="transmembrane region" description="Helical" evidence="5">
    <location>
        <begin position="379"/>
        <end position="401"/>
    </location>
</feature>